<dbReference type="RefSeq" id="WP_096752566.1">
    <property type="nucleotide sequence ID" value="NZ_CADEPO010000006.1"/>
</dbReference>
<organism evidence="2 4">
    <name type="scientific">Burkholderia gladioli</name>
    <name type="common">Pseudomonas marginata</name>
    <name type="synonym">Phytomonas marginata</name>
    <dbReference type="NCBI Taxonomy" id="28095"/>
    <lineage>
        <taxon>Bacteria</taxon>
        <taxon>Pseudomonadati</taxon>
        <taxon>Pseudomonadota</taxon>
        <taxon>Betaproteobacteria</taxon>
        <taxon>Burkholderiales</taxon>
        <taxon>Burkholderiaceae</taxon>
        <taxon>Burkholderia</taxon>
    </lineage>
</organism>
<reference evidence="3" key="3">
    <citation type="submission" date="2022-09" db="EMBL/GenBank/DDBJ databases">
        <title>Genomic of Burkholderia gladioli.</title>
        <authorList>
            <person name="Wu H."/>
        </authorList>
    </citation>
    <scope>NUCLEOTIDE SEQUENCE</scope>
    <source>
        <strain evidence="3">ZN-S4</strain>
    </source>
</reference>
<accession>A0A2A7SDD9</accession>
<dbReference type="GeneID" id="66461686"/>
<name>A0A2A7SDD9_BURGA</name>
<evidence type="ECO:0000313" key="2">
    <source>
        <dbReference type="EMBL" id="PEH41724.1"/>
    </source>
</evidence>
<dbReference type="EMBL" id="CP104215">
    <property type="protein sequence ID" value="UWX72323.1"/>
    <property type="molecule type" value="Genomic_DNA"/>
</dbReference>
<reference evidence="2" key="2">
    <citation type="submission" date="2017-09" db="EMBL/GenBank/DDBJ databases">
        <title>FDA dAtabase for Regulatory Grade micrObial Sequences (FDA-ARGOS): Supporting development and validation of Infectious Disease Dx tests.</title>
        <authorList>
            <person name="Minogue T."/>
            <person name="Wolcott M."/>
            <person name="Wasieloski L."/>
            <person name="Aguilar W."/>
            <person name="Moore D."/>
            <person name="Tallon L.J."/>
            <person name="Sadzewicz L."/>
            <person name="Ott S."/>
            <person name="Zhao X."/>
            <person name="Nagaraj S."/>
            <person name="Vavikolanu K."/>
            <person name="Aluvathingal J."/>
            <person name="Nadendla S."/>
            <person name="Sichtig H."/>
        </authorList>
    </citation>
    <scope>NUCLEOTIDE SEQUENCE</scope>
    <source>
        <strain evidence="2">FDAARGOS_390</strain>
    </source>
</reference>
<evidence type="ECO:0000313" key="3">
    <source>
        <dbReference type="EMBL" id="UWX72323.1"/>
    </source>
</evidence>
<gene>
    <name evidence="2" type="ORF">CRM94_05915</name>
    <name evidence="3" type="ORF">NYZ96_28215</name>
</gene>
<protein>
    <submittedName>
        <fullName evidence="2">Uncharacterized protein</fullName>
    </submittedName>
</protein>
<reference evidence="4" key="1">
    <citation type="submission" date="2017-09" db="EMBL/GenBank/DDBJ databases">
        <title>FDA dAtabase for Regulatory Grade micrObial Sequences (FDA-ARGOS): Supporting development and validation of Infectious Disease Dx tests.</title>
        <authorList>
            <person name="Minogue T."/>
            <person name="Wolcott M."/>
            <person name="Wasieloski L."/>
            <person name="Aguilar W."/>
            <person name="Moore D."/>
            <person name="Tallon L."/>
            <person name="Sadzewicz L."/>
            <person name="Ott S."/>
            <person name="Zhao X."/>
            <person name="Nagaraj S."/>
            <person name="Vavikolanu K."/>
            <person name="Aluvathingal J."/>
            <person name="Nadendla S."/>
            <person name="Sichtig H."/>
        </authorList>
    </citation>
    <scope>NUCLEOTIDE SEQUENCE [LARGE SCALE GENOMIC DNA]</scope>
    <source>
        <strain evidence="4">FDAARGOS_390</strain>
    </source>
</reference>
<dbReference type="EMBL" id="PDDY01000001">
    <property type="protein sequence ID" value="PEH41724.1"/>
    <property type="molecule type" value="Genomic_DNA"/>
</dbReference>
<proteinExistence type="predicted"/>
<evidence type="ECO:0000256" key="1">
    <source>
        <dbReference type="SAM" id="MobiDB-lite"/>
    </source>
</evidence>
<dbReference type="Proteomes" id="UP000220629">
    <property type="component" value="Unassembled WGS sequence"/>
</dbReference>
<evidence type="ECO:0000313" key="4">
    <source>
        <dbReference type="Proteomes" id="UP000220629"/>
    </source>
</evidence>
<sequence>MALGLNRFFLSDTQSFTKQNYLTTAGVFQVGDQVDAVDLRKVGEGQLKAVRIAPTTQAEIADDSPIPAYWVPQGGSCDIPVLATDRKYVFTPDFSGCSLLVDQLNDRTFRVYHVTGGSSYLQTEYKNRRASSSKLAAALTHEGYGTRESPRALLFMMFDSGRWWICYQSQTGAGYGLVDGDKVMPVAGSSALDTIRSAGRMPVANVLRGESPLFTGDRLCDGQLIVSRPPSPVAGQPRLPPLSPQPWLHPEA</sequence>
<dbReference type="AlphaFoldDB" id="A0A2A7SDD9"/>
<feature type="region of interest" description="Disordered" evidence="1">
    <location>
        <begin position="227"/>
        <end position="252"/>
    </location>
</feature>
<dbReference type="Proteomes" id="UP001059745">
    <property type="component" value="Chromosome 2"/>
</dbReference>